<accession>A0AA49GLB8</accession>
<feature type="transmembrane region" description="Helical" evidence="1">
    <location>
        <begin position="33"/>
        <end position="56"/>
    </location>
</feature>
<name>A0AA49GLB8_9BACT</name>
<gene>
    <name evidence="2" type="ORF">K4G66_26155</name>
</gene>
<evidence type="ECO:0000313" key="2">
    <source>
        <dbReference type="EMBL" id="WKN35854.1"/>
    </source>
</evidence>
<dbReference type="EMBL" id="CP120682">
    <property type="protein sequence ID" value="WKN35854.1"/>
    <property type="molecule type" value="Genomic_DNA"/>
</dbReference>
<keyword evidence="1" id="KW-1133">Transmembrane helix</keyword>
<organism evidence="2">
    <name type="scientific">Roseihalotalea indica</name>
    <dbReference type="NCBI Taxonomy" id="2867963"/>
    <lineage>
        <taxon>Bacteria</taxon>
        <taxon>Pseudomonadati</taxon>
        <taxon>Bacteroidota</taxon>
        <taxon>Cytophagia</taxon>
        <taxon>Cytophagales</taxon>
        <taxon>Catalimonadaceae</taxon>
        <taxon>Roseihalotalea</taxon>
    </lineage>
</organism>
<keyword evidence="1" id="KW-0472">Membrane</keyword>
<reference evidence="2" key="2">
    <citation type="journal article" date="2024" name="Antonie Van Leeuwenhoek">
        <title>Roseihalotalea indica gen. nov., sp. nov., a halophilic Bacteroidetes from mesopelagic Southwest Indian Ocean with higher carbohydrate metabolic potential.</title>
        <authorList>
            <person name="Chen B."/>
            <person name="Zhang M."/>
            <person name="Lin D."/>
            <person name="Ye J."/>
            <person name="Tang K."/>
        </authorList>
    </citation>
    <scope>NUCLEOTIDE SEQUENCE</scope>
    <source>
        <strain evidence="2">TK19036</strain>
    </source>
</reference>
<keyword evidence="1" id="KW-0812">Transmembrane</keyword>
<protein>
    <submittedName>
        <fullName evidence="2">PspC family transcriptional regulator</fullName>
    </submittedName>
</protein>
<evidence type="ECO:0000256" key="1">
    <source>
        <dbReference type="SAM" id="Phobius"/>
    </source>
</evidence>
<reference evidence="2" key="1">
    <citation type="journal article" date="2023" name="Comput. Struct. Biotechnol. J.">
        <title>Discovery of a novel marine Bacteroidetes with a rich repertoire of carbohydrate-active enzymes.</title>
        <authorList>
            <person name="Chen B."/>
            <person name="Liu G."/>
            <person name="Chen Q."/>
            <person name="Wang H."/>
            <person name="Liu L."/>
            <person name="Tang K."/>
        </authorList>
    </citation>
    <scope>NUCLEOTIDE SEQUENCE</scope>
    <source>
        <strain evidence="2">TK19036</strain>
    </source>
</reference>
<dbReference type="AlphaFoldDB" id="A0AA49GLB8"/>
<proteinExistence type="predicted"/>
<sequence>MRKIQYFFEKQAFGVCTKIGSKMDIPTATIRMYFIYASFLTFGSPILLYLGIAFWMNLRQHLRKSRNPIWYY</sequence>